<sequence>MNNAGKILFSFALMVLMLLKVSAIHIYEHSEEDSGHEECHLCELAMENQVAELELQPDFRISPEVISHIDIVKTFGQPKTKVATTNKSYFFLRPPPRSV</sequence>
<proteinExistence type="predicted"/>
<evidence type="ECO:0000313" key="2">
    <source>
        <dbReference type="Proteomes" id="UP000718451"/>
    </source>
</evidence>
<protein>
    <recommendedName>
        <fullName evidence="3">DUF2607 family protein</fullName>
    </recommendedName>
</protein>
<dbReference type="RefSeq" id="WP_168552415.1">
    <property type="nucleotide sequence ID" value="NZ_JAAWWL010000002.1"/>
</dbReference>
<dbReference type="Proteomes" id="UP000718451">
    <property type="component" value="Unassembled WGS sequence"/>
</dbReference>
<organism evidence="1 2">
    <name type="scientific">Croceivirga thetidis</name>
    <dbReference type="NCBI Taxonomy" id="2721623"/>
    <lineage>
        <taxon>Bacteria</taxon>
        <taxon>Pseudomonadati</taxon>
        <taxon>Bacteroidota</taxon>
        <taxon>Flavobacteriia</taxon>
        <taxon>Flavobacteriales</taxon>
        <taxon>Flavobacteriaceae</taxon>
        <taxon>Croceivirga</taxon>
    </lineage>
</organism>
<gene>
    <name evidence="1" type="ORF">HCU67_09615</name>
</gene>
<dbReference type="EMBL" id="JAAWWL010000002">
    <property type="protein sequence ID" value="NKI32198.1"/>
    <property type="molecule type" value="Genomic_DNA"/>
</dbReference>
<comment type="caution">
    <text evidence="1">The sequence shown here is derived from an EMBL/GenBank/DDBJ whole genome shotgun (WGS) entry which is preliminary data.</text>
</comment>
<accession>A0ABX1GQK5</accession>
<evidence type="ECO:0008006" key="3">
    <source>
        <dbReference type="Google" id="ProtNLM"/>
    </source>
</evidence>
<evidence type="ECO:0000313" key="1">
    <source>
        <dbReference type="EMBL" id="NKI32198.1"/>
    </source>
</evidence>
<name>A0ABX1GQK5_9FLAO</name>
<reference evidence="1 2" key="1">
    <citation type="submission" date="2020-04" db="EMBL/GenBank/DDBJ databases">
        <authorList>
            <person name="Yoon J."/>
        </authorList>
    </citation>
    <scope>NUCLEOTIDE SEQUENCE [LARGE SCALE GENOMIC DNA]</scope>
    <source>
        <strain evidence="1 2">DJ-13</strain>
    </source>
</reference>
<keyword evidence="2" id="KW-1185">Reference proteome</keyword>